<dbReference type="Proteomes" id="UP000007576">
    <property type="component" value="Segment"/>
</dbReference>
<dbReference type="RefSeq" id="YP_005352803.1">
    <property type="nucleotide sequence ID" value="NC_016989.1"/>
</dbReference>
<reference evidence="2 3" key="1">
    <citation type="journal article" date="2012" name="J. Virol.">
        <title>Closely related archaeal Haloarcula hispanica icosahedral viruses HHIV-2 and SH1 have nonhomologous genes encoding host recognition functions.</title>
        <authorList>
            <person name="Jaakkola S.T."/>
            <person name="Penttinen R.K."/>
            <person name="Vilen S.T."/>
            <person name="Jalasvuori M."/>
            <person name="Ronnholm G."/>
            <person name="Bamford J.K."/>
            <person name="Bamford D.H."/>
            <person name="Oksanen H.M."/>
        </authorList>
    </citation>
    <scope>NUCLEOTIDE SEQUENCE [LARGE SCALE GENOMIC DNA]</scope>
</reference>
<name>H9AZX3_9VIRU</name>
<sequence length="70" mass="7584">MGVKSQISARDAQQAPDSTASDDSDESAVLERFPDDVDPFLQSYMTEAWKADADTIDQIMTGMITVGSLL</sequence>
<keyword evidence="3" id="KW-1185">Reference proteome</keyword>
<organism evidence="2 3">
    <name type="scientific">Haloarcula hispanica icosahedral virus 2</name>
    <dbReference type="NCBI Taxonomy" id="1154689"/>
    <lineage>
        <taxon>Viruses</taxon>
        <taxon>Singelaviria</taxon>
        <taxon>Helvetiavirae</taxon>
        <taxon>Dividoviricota</taxon>
        <taxon>Laserviricetes</taxon>
        <taxon>Halopanivirales</taxon>
        <taxon>Sphaerolipoviridae</taxon>
        <taxon>Alphasphaerolipovirus</taxon>
        <taxon>Alphasphaerolipovirus helsinkii</taxon>
    </lineage>
</organism>
<protein>
    <submittedName>
        <fullName evidence="2">Uncharacterized protein</fullName>
    </submittedName>
</protein>
<feature type="region of interest" description="Disordered" evidence="1">
    <location>
        <begin position="1"/>
        <end position="28"/>
    </location>
</feature>
<dbReference type="OrthoDB" id="27721at10239"/>
<dbReference type="KEGG" id="vg:14517148"/>
<evidence type="ECO:0000313" key="2">
    <source>
        <dbReference type="EMBL" id="AFD02298.1"/>
    </source>
</evidence>
<proteinExistence type="predicted"/>
<dbReference type="EMBL" id="JN968479">
    <property type="protein sequence ID" value="AFD02298.1"/>
    <property type="molecule type" value="Genomic_DNA"/>
</dbReference>
<evidence type="ECO:0000256" key="1">
    <source>
        <dbReference type="SAM" id="MobiDB-lite"/>
    </source>
</evidence>
<accession>H9AZX3</accession>
<evidence type="ECO:0000313" key="3">
    <source>
        <dbReference type="Proteomes" id="UP000007576"/>
    </source>
</evidence>
<dbReference type="GeneID" id="14517148"/>